<evidence type="ECO:0000313" key="3">
    <source>
        <dbReference type="Proteomes" id="UP001055200"/>
    </source>
</evidence>
<protein>
    <submittedName>
        <fullName evidence="2">Transposase</fullName>
    </submittedName>
</protein>
<dbReference type="Proteomes" id="UP001055200">
    <property type="component" value="Chromosome"/>
</dbReference>
<dbReference type="PANTHER" id="PTHR30007:SF0">
    <property type="entry name" value="TRANSPOSASE"/>
    <property type="match status" value="1"/>
</dbReference>
<dbReference type="InterPro" id="IPR002559">
    <property type="entry name" value="Transposase_11"/>
</dbReference>
<name>A0ABY3U2I3_9MYCO</name>
<evidence type="ECO:0000313" key="2">
    <source>
        <dbReference type="EMBL" id="ULN54169.1"/>
    </source>
</evidence>
<evidence type="ECO:0000259" key="1">
    <source>
        <dbReference type="Pfam" id="PF01609"/>
    </source>
</evidence>
<gene>
    <name evidence="2" type="ORF">MIU77_07875</name>
</gene>
<dbReference type="RefSeq" id="WP_240172369.1">
    <property type="nucleotide sequence ID" value="NZ_CP092365.1"/>
</dbReference>
<dbReference type="EMBL" id="CP092365">
    <property type="protein sequence ID" value="ULN54169.1"/>
    <property type="molecule type" value="Genomic_DNA"/>
</dbReference>
<keyword evidence="3" id="KW-1185">Reference proteome</keyword>
<feature type="domain" description="Transposase IS4-like" evidence="1">
    <location>
        <begin position="10"/>
        <end position="125"/>
    </location>
</feature>
<organism evidence="2 3">
    <name type="scientific">Mycolicibacillus parakoreensis</name>
    <dbReference type="NCBI Taxonomy" id="1069221"/>
    <lineage>
        <taxon>Bacteria</taxon>
        <taxon>Bacillati</taxon>
        <taxon>Actinomycetota</taxon>
        <taxon>Actinomycetes</taxon>
        <taxon>Mycobacteriales</taxon>
        <taxon>Mycobacteriaceae</taxon>
        <taxon>Mycolicibacillus</taxon>
    </lineage>
</organism>
<dbReference type="Pfam" id="PF01609">
    <property type="entry name" value="DDE_Tnp_1"/>
    <property type="match status" value="1"/>
</dbReference>
<sequence>MDSTVPRRLTATKRHILVDTAGILIAATLTAANVQDRAAFPALLRKAKKITPTIAHVWLDKDYTGVTVAQTAQRPGVSLEIVSGPKPASRLQIQPRRWVVERTNGWINHCHRLDRHHETTLQAHEGFLNLSQIPLLLRQLDHTQLFDTP</sequence>
<reference evidence="2" key="1">
    <citation type="submission" date="2022-08" db="EMBL/GenBank/DDBJ databases">
        <title>Complete genome sequence of 14 non-tuberculosis mycobacteria type-strains.</title>
        <authorList>
            <person name="Igarashi Y."/>
            <person name="Osugi A."/>
            <person name="Mitarai S."/>
        </authorList>
    </citation>
    <scope>NUCLEOTIDE SEQUENCE</scope>
    <source>
        <strain evidence="2">DSM 45575</strain>
    </source>
</reference>
<proteinExistence type="predicted"/>
<accession>A0ABY3U2I3</accession>
<dbReference type="PANTHER" id="PTHR30007">
    <property type="entry name" value="PHP DOMAIN PROTEIN"/>
    <property type="match status" value="1"/>
</dbReference>